<evidence type="ECO:0000313" key="2">
    <source>
        <dbReference type="EMBL" id="WPA97979.1"/>
    </source>
</evidence>
<dbReference type="Proteomes" id="UP000230605">
    <property type="component" value="Chromosome 2"/>
</dbReference>
<proteinExistence type="predicted"/>
<reference evidence="2 4" key="2">
    <citation type="submission" date="2023-09" db="EMBL/GenBank/DDBJ databases">
        <title>Complete-Gapless Cercospora beticola genome.</title>
        <authorList>
            <person name="Wyatt N.A."/>
            <person name="Spanner R.E."/>
            <person name="Bolton M.D."/>
        </authorList>
    </citation>
    <scope>NUCLEOTIDE SEQUENCE [LARGE SCALE GENOMIC DNA]</scope>
    <source>
        <strain evidence="2">Cb09-40</strain>
    </source>
</reference>
<sequence>MQLLEGRMGNAISSVLRDAKGSNKSRREMEDVLNRLIVLAEVKATTHYQRVSTNPIDEDVLPIDKILRRFHVAHCCVKRDAGAARQAIEQYLGRYLKPEIIEGLTAVIAETLDRLMNSISTKSSSEVTSYAITIGKAGGIGRIDCYLFYYKFQTPDLSSILDNCLVTSLIVSAVSPSKLHFEHLAPLAKAPYSSPLPGESDEKADARLEKIQNMLLAEMQASFRKRSAPL</sequence>
<accession>A0A2G5HYF8</accession>
<dbReference type="EMBL" id="LKMD01000102">
    <property type="protein sequence ID" value="PIA97566.1"/>
    <property type="molecule type" value="Genomic_DNA"/>
</dbReference>
<dbReference type="Proteomes" id="UP001302367">
    <property type="component" value="Chromosome 2"/>
</dbReference>
<dbReference type="EMBL" id="CP134185">
    <property type="protein sequence ID" value="WPA97979.1"/>
    <property type="molecule type" value="Genomic_DNA"/>
</dbReference>
<dbReference type="AlphaFoldDB" id="A0A2G5HYF8"/>
<gene>
    <name evidence="1" type="ORF">CB0940_05434</name>
    <name evidence="2" type="ORF">RHO25_002590</name>
</gene>
<name>A0A2G5HYF8_CERBT</name>
<evidence type="ECO:0000313" key="1">
    <source>
        <dbReference type="EMBL" id="PIA97566.1"/>
    </source>
</evidence>
<reference evidence="1 3" key="1">
    <citation type="submission" date="2015-10" db="EMBL/GenBank/DDBJ databases">
        <title>The cercosporin biosynthetic gene cluster was horizontally transferred to several fungal lineages and shown to be expanded in Cercospora beticola based on microsynteny with recipient genomes.</title>
        <authorList>
            <person name="De Jonge R."/>
            <person name="Ebert M.K."/>
            <person name="Suttle J.C."/>
            <person name="Jurick Ii W.M."/>
            <person name="Secor G.A."/>
            <person name="Thomma B.P."/>
            <person name="Van De Peer Y."/>
            <person name="Bolton M.D."/>
        </authorList>
    </citation>
    <scope>NUCLEOTIDE SEQUENCE [LARGE SCALE GENOMIC DNA]</scope>
    <source>
        <strain evidence="1 3">09-40</strain>
    </source>
</reference>
<organism evidence="1 3">
    <name type="scientific">Cercospora beticola</name>
    <name type="common">Sugarbeet leaf spot fungus</name>
    <dbReference type="NCBI Taxonomy" id="122368"/>
    <lineage>
        <taxon>Eukaryota</taxon>
        <taxon>Fungi</taxon>
        <taxon>Dikarya</taxon>
        <taxon>Ascomycota</taxon>
        <taxon>Pezizomycotina</taxon>
        <taxon>Dothideomycetes</taxon>
        <taxon>Dothideomycetidae</taxon>
        <taxon>Mycosphaerellales</taxon>
        <taxon>Mycosphaerellaceae</taxon>
        <taxon>Cercospora</taxon>
    </lineage>
</organism>
<evidence type="ECO:0000313" key="4">
    <source>
        <dbReference type="Proteomes" id="UP001302367"/>
    </source>
</evidence>
<dbReference type="OrthoDB" id="4757738at2759"/>
<evidence type="ECO:0000313" key="3">
    <source>
        <dbReference type="Proteomes" id="UP000230605"/>
    </source>
</evidence>
<protein>
    <submittedName>
        <fullName evidence="1">Uncharacterized protein</fullName>
    </submittedName>
</protein>
<keyword evidence="4" id="KW-1185">Reference proteome</keyword>